<protein>
    <submittedName>
        <fullName evidence="1">Uncharacterized protein</fullName>
    </submittedName>
</protein>
<reference evidence="1" key="1">
    <citation type="submission" date="2014-08" db="EMBL/GenBank/DDBJ databases">
        <authorList>
            <person name="Falentin Helene"/>
        </authorList>
    </citation>
    <scope>NUCLEOTIDE SEQUENCE</scope>
</reference>
<organism evidence="1">
    <name type="scientific">Propionibacterium freudenreichii subsp. freudenreichii</name>
    <dbReference type="NCBI Taxonomy" id="66712"/>
    <lineage>
        <taxon>Bacteria</taxon>
        <taxon>Bacillati</taxon>
        <taxon>Actinomycetota</taxon>
        <taxon>Actinomycetes</taxon>
        <taxon>Propionibacteriales</taxon>
        <taxon>Propionibacteriaceae</taxon>
        <taxon>Propionibacterium</taxon>
    </lineage>
</organism>
<accession>A0A0B7NTX7</accession>
<sequence>MPDNSPGSTCSRTAGCCWVPRRHNTSARATARNDTALMPKTMAGPDATTMMPAMAGPIARAPFTVMLPSDDACGSSSRGTNSGWIACQAGPMMAAAQPRMKVKPSSSHGPSQPAAVTTVRATAMAADTRLRVSSSRLRFTRSAATPANRDSSNTGRVPAVCTHATRAGLPACSTRNHWAPTLCIQLPMFDTSWATKSIRKTGRRRTAKEPPPDGRAFSVFLPDVCLSLTPMNLLPGPRGNTRISHQR</sequence>
<dbReference type="AlphaFoldDB" id="A0A0B7NTX7"/>
<evidence type="ECO:0000313" key="1">
    <source>
        <dbReference type="EMBL" id="CEP26166.1"/>
    </source>
</evidence>
<proteinExistence type="predicted"/>
<gene>
    <name evidence="1" type="ORF">PFCIRM138_05135</name>
</gene>
<name>A0A0B7NTX7_PROFF</name>
<dbReference type="EMBL" id="LM676394">
    <property type="protein sequence ID" value="CEP26166.1"/>
    <property type="molecule type" value="Genomic_DNA"/>
</dbReference>